<evidence type="ECO:0000313" key="2">
    <source>
        <dbReference type="Proteomes" id="UP000009080"/>
    </source>
</evidence>
<dbReference type="PANTHER" id="PTHR34322:SF2">
    <property type="entry name" value="TRANSPOSASE IS200-LIKE DOMAIN-CONTAINING PROTEIN"/>
    <property type="match status" value="1"/>
</dbReference>
<reference evidence="1 2" key="1">
    <citation type="journal article" date="2009" name="PLoS ONE">
        <title>The complete genome of Teredinibacter turnerae T7901: an intracellular endosymbiont of marine wood-boring bivalves (shipworms).</title>
        <authorList>
            <person name="Yang J.C."/>
            <person name="Madupu R."/>
            <person name="Durkin A.S."/>
            <person name="Ekborg N.A."/>
            <person name="Pedamallu C.S."/>
            <person name="Hostetler J.B."/>
            <person name="Radune D."/>
            <person name="Toms B.S."/>
            <person name="Henrissat B."/>
            <person name="Coutinho P.M."/>
            <person name="Schwarz S."/>
            <person name="Field L."/>
            <person name="Trindade-Silva A.E."/>
            <person name="Soares C.A.G."/>
            <person name="Elshahawi S."/>
            <person name="Hanora A."/>
            <person name="Schmidt E.W."/>
            <person name="Haygood M.G."/>
            <person name="Posfai J."/>
            <person name="Benner J."/>
            <person name="Madinger C."/>
            <person name="Nove J."/>
            <person name="Anton B."/>
            <person name="Chaudhary K."/>
            <person name="Foster J."/>
            <person name="Holman A."/>
            <person name="Kumar S."/>
            <person name="Lessard P.A."/>
            <person name="Luyten Y.A."/>
            <person name="Slatko B."/>
            <person name="Wood N."/>
            <person name="Wu B."/>
            <person name="Teplitski M."/>
            <person name="Mougous J.D."/>
            <person name="Ward N."/>
            <person name="Eisen J.A."/>
            <person name="Badger J.H."/>
            <person name="Distel D.L."/>
        </authorList>
    </citation>
    <scope>NUCLEOTIDE SEQUENCE [LARGE SCALE GENOMIC DNA]</scope>
    <source>
        <strain evidence="2">ATCC 39867 / T7901</strain>
    </source>
</reference>
<keyword evidence="2" id="KW-1185">Reference proteome</keyword>
<dbReference type="GO" id="GO:0004803">
    <property type="term" value="F:transposase activity"/>
    <property type="evidence" value="ECO:0007669"/>
    <property type="project" value="InterPro"/>
</dbReference>
<dbReference type="Proteomes" id="UP000009080">
    <property type="component" value="Chromosome"/>
</dbReference>
<dbReference type="GO" id="GO:0003677">
    <property type="term" value="F:DNA binding"/>
    <property type="evidence" value="ECO:0007669"/>
    <property type="project" value="InterPro"/>
</dbReference>
<accession>C5BKS3</accession>
<dbReference type="STRING" id="377629.TERTU_0064"/>
<organism evidence="1 2">
    <name type="scientific">Teredinibacter turnerae (strain ATCC 39867 / T7901)</name>
    <dbReference type="NCBI Taxonomy" id="377629"/>
    <lineage>
        <taxon>Bacteria</taxon>
        <taxon>Pseudomonadati</taxon>
        <taxon>Pseudomonadota</taxon>
        <taxon>Gammaproteobacteria</taxon>
        <taxon>Cellvibrionales</taxon>
        <taxon>Cellvibrionaceae</taxon>
        <taxon>Teredinibacter</taxon>
    </lineage>
</organism>
<dbReference type="PANTHER" id="PTHR34322">
    <property type="entry name" value="TRANSPOSASE, Y1_TNP DOMAIN-CONTAINING"/>
    <property type="match status" value="1"/>
</dbReference>
<dbReference type="Gene3D" id="3.30.70.1290">
    <property type="entry name" value="Transposase IS200-like"/>
    <property type="match status" value="1"/>
</dbReference>
<dbReference type="EMBL" id="CP001614">
    <property type="protein sequence ID" value="ACR14132.1"/>
    <property type="molecule type" value="Genomic_DNA"/>
</dbReference>
<dbReference type="HOGENOM" id="CLU_053827_1_1_6"/>
<dbReference type="AlphaFoldDB" id="C5BKS3"/>
<dbReference type="SUPFAM" id="SSF143422">
    <property type="entry name" value="Transposase IS200-like"/>
    <property type="match status" value="1"/>
</dbReference>
<dbReference type="KEGG" id="ttu:TERTU_0064"/>
<evidence type="ECO:0000313" key="1">
    <source>
        <dbReference type="EMBL" id="ACR14132.1"/>
    </source>
</evidence>
<protein>
    <submittedName>
        <fullName evidence="1">Conserved domain protein</fullName>
    </submittedName>
</protein>
<name>C5BKS3_TERTT</name>
<dbReference type="InterPro" id="IPR036515">
    <property type="entry name" value="Transposase_17_sf"/>
</dbReference>
<dbReference type="GO" id="GO:0006313">
    <property type="term" value="P:DNA transposition"/>
    <property type="evidence" value="ECO:0007669"/>
    <property type="project" value="InterPro"/>
</dbReference>
<proteinExistence type="predicted"/>
<sequence>MTTSRETQVCLDETPFYHCYVRCVRRAYLCGEDFSTGESYDHRKQWIVSRLKFLSYIYAIDICAYAVMSNHYHVLLHVDKSRAQIWSRTEVVERWMQFCKGDMLVEFVTEKFSETLDRLVTFVILGIEAAERLSGGNACKPNCFY</sequence>
<dbReference type="eggNOG" id="COG1943">
    <property type="taxonomic scope" value="Bacteria"/>
</dbReference>
<gene>
    <name evidence="1" type="ordered locus">TERTU_0064</name>
</gene>